<comment type="caution">
    <text evidence="1">The sequence shown here is derived from an EMBL/GenBank/DDBJ whole genome shotgun (WGS) entry which is preliminary data.</text>
</comment>
<reference evidence="1 2" key="1">
    <citation type="journal article" date="2020" name="Nature">
        <title>Six reference-quality genomes reveal evolution of bat adaptations.</title>
        <authorList>
            <person name="Jebb D."/>
            <person name="Huang Z."/>
            <person name="Pippel M."/>
            <person name="Hughes G.M."/>
            <person name="Lavrichenko K."/>
            <person name="Devanna P."/>
            <person name="Winkler S."/>
            <person name="Jermiin L.S."/>
            <person name="Skirmuntt E.C."/>
            <person name="Katzourakis A."/>
            <person name="Burkitt-Gray L."/>
            <person name="Ray D.A."/>
            <person name="Sullivan K.A.M."/>
            <person name="Roscito J.G."/>
            <person name="Kirilenko B.M."/>
            <person name="Davalos L.M."/>
            <person name="Corthals A.P."/>
            <person name="Power M.L."/>
            <person name="Jones G."/>
            <person name="Ransome R.D."/>
            <person name="Dechmann D.K.N."/>
            <person name="Locatelli A.G."/>
            <person name="Puechmaille S.J."/>
            <person name="Fedrigo O."/>
            <person name="Jarvis E.D."/>
            <person name="Hiller M."/>
            <person name="Vernes S.C."/>
            <person name="Myers E.W."/>
            <person name="Teeling E.C."/>
        </authorList>
    </citation>
    <scope>NUCLEOTIDE SEQUENCE [LARGE SCALE GENOMIC DNA]</scope>
    <source>
        <strain evidence="1">MRouAeg1</strain>
        <tissue evidence="1">Muscle</tissue>
    </source>
</reference>
<evidence type="ECO:0000313" key="2">
    <source>
        <dbReference type="Proteomes" id="UP000593571"/>
    </source>
</evidence>
<name>A0A7J8JIX7_ROUAE</name>
<dbReference type="AlphaFoldDB" id="A0A7J8JIX7"/>
<keyword evidence="2" id="KW-1185">Reference proteome</keyword>
<dbReference type="EMBL" id="JACASE010000002">
    <property type="protein sequence ID" value="KAF6496042.1"/>
    <property type="molecule type" value="Genomic_DNA"/>
</dbReference>
<dbReference type="Proteomes" id="UP000593571">
    <property type="component" value="Unassembled WGS sequence"/>
</dbReference>
<protein>
    <submittedName>
        <fullName evidence="1">Uncharacterized protein</fullName>
    </submittedName>
</protein>
<gene>
    <name evidence="1" type="ORF">HJG63_010301</name>
</gene>
<proteinExistence type="predicted"/>
<evidence type="ECO:0000313" key="1">
    <source>
        <dbReference type="EMBL" id="KAF6496042.1"/>
    </source>
</evidence>
<organism evidence="1 2">
    <name type="scientific">Rousettus aegyptiacus</name>
    <name type="common">Egyptian fruit bat</name>
    <name type="synonym">Pteropus aegyptiacus</name>
    <dbReference type="NCBI Taxonomy" id="9407"/>
    <lineage>
        <taxon>Eukaryota</taxon>
        <taxon>Metazoa</taxon>
        <taxon>Chordata</taxon>
        <taxon>Craniata</taxon>
        <taxon>Vertebrata</taxon>
        <taxon>Euteleostomi</taxon>
        <taxon>Mammalia</taxon>
        <taxon>Eutheria</taxon>
        <taxon>Laurasiatheria</taxon>
        <taxon>Chiroptera</taxon>
        <taxon>Yinpterochiroptera</taxon>
        <taxon>Pteropodoidea</taxon>
        <taxon>Pteropodidae</taxon>
        <taxon>Rousettinae</taxon>
        <taxon>Rousettus</taxon>
    </lineage>
</organism>
<accession>A0A7J8JIX7</accession>
<sequence length="125" mass="14851">MFLYYRLVLHTLFREIEIMQHIFFCIEHSFPQCNVFKIYPCYYVWYSDFRGKKVILISTDFVSLSGYIFGVLEFLWQPYFQGTISRSDDIISTIFMDFIQVFEALPSLMGTKCRTLFLIAEASTV</sequence>